<evidence type="ECO:0000313" key="2">
    <source>
        <dbReference type="EMBL" id="MBX52728.1"/>
    </source>
</evidence>
<keyword evidence="1" id="KW-0812">Transmembrane</keyword>
<protein>
    <submittedName>
        <fullName evidence="2">Uncharacterized protein</fullName>
    </submittedName>
</protein>
<feature type="transmembrane region" description="Helical" evidence="1">
    <location>
        <begin position="31"/>
        <end position="52"/>
    </location>
</feature>
<keyword evidence="1" id="KW-1133">Transmembrane helix</keyword>
<name>A0A2P2PDA1_RHIMU</name>
<sequence>MYYNCGKTSNKDPFVFGLMYKENIDNTCTHFLLWGFLLGAAINVKFQLIAFIQHSLYIGTKDKTEKRQIISKAKQRQTQKYLFAK</sequence>
<accession>A0A2P2PDA1</accession>
<dbReference type="AlphaFoldDB" id="A0A2P2PDA1"/>
<evidence type="ECO:0000256" key="1">
    <source>
        <dbReference type="SAM" id="Phobius"/>
    </source>
</evidence>
<proteinExistence type="predicted"/>
<dbReference type="EMBL" id="GGEC01072244">
    <property type="protein sequence ID" value="MBX52728.1"/>
    <property type="molecule type" value="Transcribed_RNA"/>
</dbReference>
<organism evidence="2">
    <name type="scientific">Rhizophora mucronata</name>
    <name type="common">Asiatic mangrove</name>
    <dbReference type="NCBI Taxonomy" id="61149"/>
    <lineage>
        <taxon>Eukaryota</taxon>
        <taxon>Viridiplantae</taxon>
        <taxon>Streptophyta</taxon>
        <taxon>Embryophyta</taxon>
        <taxon>Tracheophyta</taxon>
        <taxon>Spermatophyta</taxon>
        <taxon>Magnoliopsida</taxon>
        <taxon>eudicotyledons</taxon>
        <taxon>Gunneridae</taxon>
        <taxon>Pentapetalae</taxon>
        <taxon>rosids</taxon>
        <taxon>fabids</taxon>
        <taxon>Malpighiales</taxon>
        <taxon>Rhizophoraceae</taxon>
        <taxon>Rhizophora</taxon>
    </lineage>
</organism>
<keyword evidence="1" id="KW-0472">Membrane</keyword>
<reference evidence="2" key="1">
    <citation type="submission" date="2018-02" db="EMBL/GenBank/DDBJ databases">
        <title>Rhizophora mucronata_Transcriptome.</title>
        <authorList>
            <person name="Meera S.P."/>
            <person name="Sreeshan A."/>
            <person name="Augustine A."/>
        </authorList>
    </citation>
    <scope>NUCLEOTIDE SEQUENCE</scope>
    <source>
        <tissue evidence="2">Leaf</tissue>
    </source>
</reference>